<reference evidence="2 3" key="1">
    <citation type="journal article" date="2017" name="Nat. Commun.">
        <title>Genome assembly with in vitro proximity ligation data and whole-genome triplication in lettuce.</title>
        <authorList>
            <person name="Reyes-Chin-Wo S."/>
            <person name="Wang Z."/>
            <person name="Yang X."/>
            <person name="Kozik A."/>
            <person name="Arikit S."/>
            <person name="Song C."/>
            <person name="Xia L."/>
            <person name="Froenicke L."/>
            <person name="Lavelle D.O."/>
            <person name="Truco M.J."/>
            <person name="Xia R."/>
            <person name="Zhu S."/>
            <person name="Xu C."/>
            <person name="Xu H."/>
            <person name="Xu X."/>
            <person name="Cox K."/>
            <person name="Korf I."/>
            <person name="Meyers B.C."/>
            <person name="Michelmore R.W."/>
        </authorList>
    </citation>
    <scope>NUCLEOTIDE SEQUENCE [LARGE SCALE GENOMIC DNA]</scope>
    <source>
        <strain evidence="3">cv. Salinas</strain>
        <tissue evidence="2">Seedlings</tissue>
    </source>
</reference>
<comment type="caution">
    <text evidence="2">The sequence shown here is derived from an EMBL/GenBank/DDBJ whole genome shotgun (WGS) entry which is preliminary data.</text>
</comment>
<dbReference type="Proteomes" id="UP000235145">
    <property type="component" value="Unassembled WGS sequence"/>
</dbReference>
<dbReference type="EMBL" id="NBSK02000008">
    <property type="protein sequence ID" value="KAJ0191245.1"/>
    <property type="molecule type" value="Genomic_DNA"/>
</dbReference>
<dbReference type="PANTHER" id="PTHR31650">
    <property type="entry name" value="O-ACYLTRANSFERASE (WSD1-LIKE) FAMILY PROTEIN"/>
    <property type="match status" value="1"/>
</dbReference>
<proteinExistence type="predicted"/>
<dbReference type="InterPro" id="IPR045034">
    <property type="entry name" value="O-acyltransferase_WSD1-like"/>
</dbReference>
<dbReference type="GO" id="GO:0005886">
    <property type="term" value="C:plasma membrane"/>
    <property type="evidence" value="ECO:0000318"/>
    <property type="project" value="GO_Central"/>
</dbReference>
<dbReference type="Pfam" id="PF06974">
    <property type="entry name" value="WS_DGAT_C"/>
    <property type="match status" value="1"/>
</dbReference>
<feature type="domain" description="O-acyltransferase WSD1 C-terminal" evidence="1">
    <location>
        <begin position="62"/>
        <end position="208"/>
    </location>
</feature>
<gene>
    <name evidence="2" type="ORF">LSAT_V11C800443150</name>
</gene>
<protein>
    <recommendedName>
        <fullName evidence="1">O-acyltransferase WSD1 C-terminal domain-containing protein</fullName>
    </recommendedName>
</protein>
<accession>A0A9R1WW59</accession>
<organism evidence="2 3">
    <name type="scientific">Lactuca sativa</name>
    <name type="common">Garden lettuce</name>
    <dbReference type="NCBI Taxonomy" id="4236"/>
    <lineage>
        <taxon>Eukaryota</taxon>
        <taxon>Viridiplantae</taxon>
        <taxon>Streptophyta</taxon>
        <taxon>Embryophyta</taxon>
        <taxon>Tracheophyta</taxon>
        <taxon>Spermatophyta</taxon>
        <taxon>Magnoliopsida</taxon>
        <taxon>eudicotyledons</taxon>
        <taxon>Gunneridae</taxon>
        <taxon>Pentapetalae</taxon>
        <taxon>asterids</taxon>
        <taxon>campanulids</taxon>
        <taxon>Asterales</taxon>
        <taxon>Asteraceae</taxon>
        <taxon>Cichorioideae</taxon>
        <taxon>Cichorieae</taxon>
        <taxon>Lactucinae</taxon>
        <taxon>Lactuca</taxon>
    </lineage>
</organism>
<dbReference type="PANTHER" id="PTHR31650:SF34">
    <property type="entry name" value="O-ACYLTRANSFERASE WSD1-LIKE ISOFORM X1"/>
    <property type="match status" value="1"/>
</dbReference>
<evidence type="ECO:0000259" key="1">
    <source>
        <dbReference type="Pfam" id="PF06974"/>
    </source>
</evidence>
<dbReference type="InterPro" id="IPR009721">
    <property type="entry name" value="O-acyltransferase_WSD1_C"/>
</dbReference>
<evidence type="ECO:0000313" key="2">
    <source>
        <dbReference type="EMBL" id="KAJ0191245.1"/>
    </source>
</evidence>
<keyword evidence="3" id="KW-1185">Reference proteome</keyword>
<sequence length="215" mass="24529">MMTINDVVNGMIFLGTRLYMDLTSKEERNTRPTALVVLNTRSIGAYKSVIEMVQNKEAKSLWGNQFTFLHVSLPELYRNDESFNPLKFIKETQTIIRRKRNTCTVYLTGVLLEYLRKYRGPEVTAKYIHGIIKNSSMGVSNVIGPLEKMTLSNQRVKGLYYMPINGPQSLTVTTISYMDELRVAVGTEKGFIDPEKFQTCIEKAFNMIFDAAVKS</sequence>
<dbReference type="GO" id="GO:0008374">
    <property type="term" value="F:O-acyltransferase activity"/>
    <property type="evidence" value="ECO:0000318"/>
    <property type="project" value="GO_Central"/>
</dbReference>
<evidence type="ECO:0000313" key="3">
    <source>
        <dbReference type="Proteomes" id="UP000235145"/>
    </source>
</evidence>
<dbReference type="AlphaFoldDB" id="A0A9R1WW59"/>
<dbReference type="GO" id="GO:0019432">
    <property type="term" value="P:triglyceride biosynthetic process"/>
    <property type="evidence" value="ECO:0000318"/>
    <property type="project" value="GO_Central"/>
</dbReference>
<name>A0A9R1WW59_LACSA</name>